<dbReference type="InterPro" id="IPR051384">
    <property type="entry name" value="Mth_GPCR"/>
</dbReference>
<dbReference type="InterPro" id="IPR017981">
    <property type="entry name" value="GPCR_2-like_7TM"/>
</dbReference>
<protein>
    <submittedName>
        <fullName evidence="12">G-protein coupled receptor Mth-like 11 protein</fullName>
    </submittedName>
</protein>
<dbReference type="InterPro" id="IPR000832">
    <property type="entry name" value="GPCR_2_secretin-like"/>
</dbReference>
<evidence type="ECO:0000256" key="6">
    <source>
        <dbReference type="ARBA" id="ARBA00023136"/>
    </source>
</evidence>
<evidence type="ECO:0000256" key="10">
    <source>
        <dbReference type="SAM" id="SignalP"/>
    </source>
</evidence>
<comment type="similarity">
    <text evidence="2">Belongs to the G-protein coupled receptor 2 family. Mth subfamily.</text>
</comment>
<dbReference type="Pfam" id="PF00002">
    <property type="entry name" value="7tm_2"/>
    <property type="match status" value="1"/>
</dbReference>
<feature type="transmembrane region" description="Helical" evidence="9">
    <location>
        <begin position="431"/>
        <end position="454"/>
    </location>
</feature>
<evidence type="ECO:0000256" key="2">
    <source>
        <dbReference type="ARBA" id="ARBA00008979"/>
    </source>
</evidence>
<feature type="transmembrane region" description="Helical" evidence="9">
    <location>
        <begin position="480"/>
        <end position="502"/>
    </location>
</feature>
<dbReference type="Gene3D" id="1.20.1070.10">
    <property type="entry name" value="Rhodopsin 7-helix transmembrane proteins"/>
    <property type="match status" value="1"/>
</dbReference>
<keyword evidence="3 9" id="KW-0812">Transmembrane</keyword>
<dbReference type="GO" id="GO:0012505">
    <property type="term" value="C:endomembrane system"/>
    <property type="evidence" value="ECO:0007669"/>
    <property type="project" value="UniProtKB-SubCell"/>
</dbReference>
<feature type="domain" description="G-protein coupled receptors family 2 profile 2" evidence="11">
    <location>
        <begin position="319"/>
        <end position="594"/>
    </location>
</feature>
<dbReference type="AlphaFoldDB" id="A0A2Z5H022"/>
<dbReference type="EMBL" id="MH175212">
    <property type="protein sequence ID" value="AXC32920.1"/>
    <property type="molecule type" value="mRNA"/>
</dbReference>
<feature type="transmembrane region" description="Helical" evidence="9">
    <location>
        <begin position="537"/>
        <end position="553"/>
    </location>
</feature>
<dbReference type="GO" id="GO:0005886">
    <property type="term" value="C:plasma membrane"/>
    <property type="evidence" value="ECO:0007669"/>
    <property type="project" value="TreeGrafter"/>
</dbReference>
<evidence type="ECO:0000256" key="7">
    <source>
        <dbReference type="ARBA" id="ARBA00023170"/>
    </source>
</evidence>
<dbReference type="PANTHER" id="PTHR47154">
    <property type="entry name" value="G-PROTEIN COUPLED RECEPTOR MTH-RELATED"/>
    <property type="match status" value="1"/>
</dbReference>
<keyword evidence="8" id="KW-0807">Transducer</keyword>
<accession>A0A2Z5H022</accession>
<reference evidence="12" key="1">
    <citation type="submission" date="2018-04" db="EMBL/GenBank/DDBJ databases">
        <title>Regulate Lifespan Gene (Mth) and RNA Interference in Dastarcus helophoroides.</title>
        <authorList>
            <person name="Li M."/>
            <person name="Li X."/>
        </authorList>
    </citation>
    <scope>NUCLEOTIDE SEQUENCE</scope>
</reference>
<evidence type="ECO:0000256" key="1">
    <source>
        <dbReference type="ARBA" id="ARBA00004127"/>
    </source>
</evidence>
<evidence type="ECO:0000259" key="11">
    <source>
        <dbReference type="PROSITE" id="PS50261"/>
    </source>
</evidence>
<evidence type="ECO:0000313" key="12">
    <source>
        <dbReference type="EMBL" id="AXC32920.1"/>
    </source>
</evidence>
<evidence type="ECO:0000256" key="8">
    <source>
        <dbReference type="ARBA" id="ARBA00023224"/>
    </source>
</evidence>
<proteinExistence type="evidence at transcript level"/>
<evidence type="ECO:0000256" key="4">
    <source>
        <dbReference type="ARBA" id="ARBA00022989"/>
    </source>
</evidence>
<dbReference type="PANTHER" id="PTHR47154:SF2">
    <property type="entry name" value="G-PROTEIN COUPLED RECEPTOR MTH-RELATED"/>
    <property type="match status" value="1"/>
</dbReference>
<dbReference type="GO" id="GO:0007166">
    <property type="term" value="P:cell surface receptor signaling pathway"/>
    <property type="evidence" value="ECO:0007669"/>
    <property type="project" value="InterPro"/>
</dbReference>
<feature type="chain" id="PRO_5016465782" evidence="10">
    <location>
        <begin position="17"/>
        <end position="638"/>
    </location>
</feature>
<keyword evidence="6 9" id="KW-0472">Membrane</keyword>
<keyword evidence="5" id="KW-0297">G-protein coupled receptor</keyword>
<dbReference type="GO" id="GO:0008528">
    <property type="term" value="F:G protein-coupled peptide receptor activity"/>
    <property type="evidence" value="ECO:0007669"/>
    <property type="project" value="TreeGrafter"/>
</dbReference>
<keyword evidence="10" id="KW-0732">Signal</keyword>
<dbReference type="SUPFAM" id="SSF63877">
    <property type="entry name" value="Methuselah ectodomain"/>
    <property type="match status" value="1"/>
</dbReference>
<name>A0A2Z5H022_9CUCU</name>
<evidence type="ECO:0000256" key="5">
    <source>
        <dbReference type="ARBA" id="ARBA00023040"/>
    </source>
</evidence>
<feature type="transmembrane region" description="Helical" evidence="9">
    <location>
        <begin position="386"/>
        <end position="410"/>
    </location>
</feature>
<dbReference type="CDD" id="cd15039">
    <property type="entry name" value="7tmB3_Methuselah-like"/>
    <property type="match status" value="1"/>
</dbReference>
<feature type="transmembrane region" description="Helical" evidence="9">
    <location>
        <begin position="325"/>
        <end position="343"/>
    </location>
</feature>
<keyword evidence="4 9" id="KW-1133">Transmembrane helix</keyword>
<dbReference type="InterPro" id="IPR036272">
    <property type="entry name" value="Methuselah_N_sf"/>
</dbReference>
<sequence length="638" mass="74002">MIKWAICLLWLNSLEASTSRQRRPKCCDFDSYVRKNGTDFVCDNSEVKFMQIAISSTNYLTNQNKYDEEDFCVDYYEDKFYLFEVSENNIVNEEAINEKIFPKCCPLNYRYNSNIHGCSPAGDDDEHFMNATYFKIGLRKCKIILDYPIRSAKDFFLSEEYTRLKLKSGEEFSSNDFCLDKALDGQIVARGCTEDITVCDKIPCVHKCCADGFSFINGSNCLPTFVHGLNLSFTNRIHMTAESFGIVHGIDYKIYYLNPKKNQFYMDPNATFHFYLNRTGNFEEFRATDRAYCVEHAFKPRALNGYGFFFILEKPFFLNFAVTRWVKFVSCLFLILTMLVYILLGETRKLFGKTLISYCMATLLCFAFLTYLQFFKYKYTAVCKILAFLSLFGATASFCWLNVMCYDIWVTFGAPKGFIGVHQRKRDRKKFLLYNLHGWGTPIFLVSLVFAFHYSEVLPKSFHPYIGLYSCYLDRLAGNYAHLIFSVLPTAVIEIVNFVLFIKTITYCIRVKSEINRMNDTCKAEGKIKLAADKENFILLVKLSIVMGILFLFEVVSAVVDLKKNKTLEYLEVVWDTFNSLQGVFIFIIFICKRKIYREICTKLGFSKTRKMSLSSTATSQMVIPLTSTKYMEDKTEM</sequence>
<feature type="transmembrane region" description="Helical" evidence="9">
    <location>
        <begin position="355"/>
        <end position="374"/>
    </location>
</feature>
<dbReference type="PROSITE" id="PS50261">
    <property type="entry name" value="G_PROTEIN_RECEP_F2_4"/>
    <property type="match status" value="1"/>
</dbReference>
<organism evidence="12">
    <name type="scientific">Dastarcus helophoroides</name>
    <dbReference type="NCBI Taxonomy" id="1169899"/>
    <lineage>
        <taxon>Eukaryota</taxon>
        <taxon>Metazoa</taxon>
        <taxon>Ecdysozoa</taxon>
        <taxon>Arthropoda</taxon>
        <taxon>Hexapoda</taxon>
        <taxon>Insecta</taxon>
        <taxon>Pterygota</taxon>
        <taxon>Neoptera</taxon>
        <taxon>Endopterygota</taxon>
        <taxon>Coleoptera</taxon>
        <taxon>Polyphaga</taxon>
        <taxon>Cucujiformia</taxon>
        <taxon>Coccinelloidea</taxon>
        <taxon>Bothrideridae</taxon>
        <taxon>Dastarcus</taxon>
    </lineage>
</organism>
<keyword evidence="7 12" id="KW-0675">Receptor</keyword>
<feature type="transmembrane region" description="Helical" evidence="9">
    <location>
        <begin position="573"/>
        <end position="592"/>
    </location>
</feature>
<evidence type="ECO:0000256" key="9">
    <source>
        <dbReference type="SAM" id="Phobius"/>
    </source>
</evidence>
<comment type="subcellular location">
    <subcellularLocation>
        <location evidence="1">Endomembrane system</location>
        <topology evidence="1">Multi-pass membrane protein</topology>
    </subcellularLocation>
</comment>
<feature type="signal peptide" evidence="10">
    <location>
        <begin position="1"/>
        <end position="16"/>
    </location>
</feature>
<evidence type="ECO:0000256" key="3">
    <source>
        <dbReference type="ARBA" id="ARBA00022692"/>
    </source>
</evidence>